<comment type="caution">
    <text evidence="7">The sequence shown here is derived from an EMBL/GenBank/DDBJ whole genome shotgun (WGS) entry which is preliminary data.</text>
</comment>
<dbReference type="EMBL" id="JRQD01000004">
    <property type="protein sequence ID" value="KGM06702.1"/>
    <property type="molecule type" value="Genomic_DNA"/>
</dbReference>
<protein>
    <submittedName>
        <fullName evidence="7">DNA recombination protein RmuC</fullName>
    </submittedName>
</protein>
<keyword evidence="6" id="KW-1133">Transmembrane helix</keyword>
<evidence type="ECO:0000256" key="6">
    <source>
        <dbReference type="SAM" id="Phobius"/>
    </source>
</evidence>
<dbReference type="GO" id="GO:0006310">
    <property type="term" value="P:DNA recombination"/>
    <property type="evidence" value="ECO:0007669"/>
    <property type="project" value="UniProtKB-KW"/>
</dbReference>
<comment type="function">
    <text evidence="1">Involved in DNA recombination.</text>
</comment>
<evidence type="ECO:0000256" key="5">
    <source>
        <dbReference type="SAM" id="MobiDB-lite"/>
    </source>
</evidence>
<reference evidence="7 8" key="1">
    <citation type="submission" date="2014-09" db="EMBL/GenBank/DDBJ databases">
        <authorList>
            <person name="Grob C."/>
            <person name="Taubert M."/>
            <person name="Howat A.M."/>
            <person name="Burns O.J."/>
            <person name="Dixon J.L."/>
            <person name="Chen Y."/>
            <person name="Murrell J.C."/>
        </authorList>
    </citation>
    <scope>NUCLEOTIDE SEQUENCE [LARGE SCALE GENOMIC DNA]</scope>
    <source>
        <strain evidence="7">L4</strain>
    </source>
</reference>
<evidence type="ECO:0000256" key="2">
    <source>
        <dbReference type="ARBA" id="ARBA00009840"/>
    </source>
</evidence>
<comment type="similarity">
    <text evidence="2">Belongs to the RmuC family.</text>
</comment>
<organism evidence="7 8">
    <name type="scientific">Methylophaga thiooxydans</name>
    <dbReference type="NCBI Taxonomy" id="392484"/>
    <lineage>
        <taxon>Bacteria</taxon>
        <taxon>Pseudomonadati</taxon>
        <taxon>Pseudomonadota</taxon>
        <taxon>Gammaproteobacteria</taxon>
        <taxon>Thiotrichales</taxon>
        <taxon>Piscirickettsiaceae</taxon>
        <taxon>Methylophaga</taxon>
    </lineage>
</organism>
<evidence type="ECO:0000256" key="4">
    <source>
        <dbReference type="ARBA" id="ARBA00023172"/>
    </source>
</evidence>
<dbReference type="STRING" id="392484.LP43_1926"/>
<dbReference type="PANTHER" id="PTHR30563">
    <property type="entry name" value="DNA RECOMBINATION PROTEIN RMUC"/>
    <property type="match status" value="1"/>
</dbReference>
<evidence type="ECO:0000256" key="3">
    <source>
        <dbReference type="ARBA" id="ARBA00023054"/>
    </source>
</evidence>
<keyword evidence="6" id="KW-0812">Transmembrane</keyword>
<proteinExistence type="inferred from homology"/>
<feature type="region of interest" description="Disordered" evidence="5">
    <location>
        <begin position="407"/>
        <end position="429"/>
    </location>
</feature>
<keyword evidence="3" id="KW-0175">Coiled coil</keyword>
<dbReference type="Pfam" id="PF02646">
    <property type="entry name" value="RmuC"/>
    <property type="match status" value="1"/>
</dbReference>
<gene>
    <name evidence="7" type="ORF">LP43_1926</name>
</gene>
<dbReference type="RefSeq" id="WP_036314550.1">
    <property type="nucleotide sequence ID" value="NZ_JRQD01000004.1"/>
</dbReference>
<evidence type="ECO:0000313" key="8">
    <source>
        <dbReference type="Proteomes" id="UP000029999"/>
    </source>
</evidence>
<feature type="compositionally biased region" description="Polar residues" evidence="5">
    <location>
        <begin position="419"/>
        <end position="429"/>
    </location>
</feature>
<keyword evidence="4" id="KW-0233">DNA recombination</keyword>
<name>A0A0A0BGB8_9GAMM</name>
<dbReference type="PANTHER" id="PTHR30563:SF0">
    <property type="entry name" value="DNA RECOMBINATION PROTEIN RMUC"/>
    <property type="match status" value="1"/>
</dbReference>
<evidence type="ECO:0000313" key="7">
    <source>
        <dbReference type="EMBL" id="KGM06702.1"/>
    </source>
</evidence>
<dbReference type="Proteomes" id="UP000029999">
    <property type="component" value="Unassembled WGS sequence"/>
</dbReference>
<sequence length="429" mass="48758">MDLAIDFILRHQMSLILLTVGIVLGALMGVFARNKKIRMLETRNSELALTLELEQKNKQQLDAMLDQTREQLAITFNQLSNEALNRNNSNFLRLAEENLKRFQSEAKADLGTKEKAIEQMLKPINEALQQTSKQIHEIEKDRKESYGSLRSTIDQMTKSQQQLQLETQNLVQALRRPEVRGQWGEMTLRRLAELSGMVAHCDFFEQTHTNTETGSIRPDMIVKLPEKRDIIVDAKTPLDAYLSAIQAKDDSTRQKELKRHAQVIRSRVKELARKNYWAEYSNSPEFVVLFIPGEQFLAAALEVDPALLEDSMSQNIILATPTNFIALLRAVSYGWKQQALAENAENIRELGETLYKRLSTFGNHLSKLGNSLGSTVNHFNSAVGSLERQVLPGARKFTEMGISSKHKISDLPPIEQQPRPVQQNTDDDH</sequence>
<dbReference type="AlphaFoldDB" id="A0A0A0BGB8"/>
<feature type="transmembrane region" description="Helical" evidence="6">
    <location>
        <begin position="12"/>
        <end position="32"/>
    </location>
</feature>
<accession>A0A0A0BGB8</accession>
<evidence type="ECO:0000256" key="1">
    <source>
        <dbReference type="ARBA" id="ARBA00003416"/>
    </source>
</evidence>
<dbReference type="InterPro" id="IPR003798">
    <property type="entry name" value="DNA_recombination_RmuC"/>
</dbReference>
<keyword evidence="6" id="KW-0472">Membrane</keyword>